<reference evidence="1" key="1">
    <citation type="submission" date="2013-05" db="EMBL/GenBank/DDBJ databases">
        <authorList>
            <person name="Yim A.K.Y."/>
            <person name="Chan T.F."/>
            <person name="Ji K.M."/>
            <person name="Liu X.Y."/>
            <person name="Zhou J.W."/>
            <person name="Li R.Q."/>
            <person name="Yang K.Y."/>
            <person name="Li J."/>
            <person name="Li M."/>
            <person name="Law P.T.W."/>
            <person name="Wu Y.L."/>
            <person name="Cai Z.L."/>
            <person name="Qin H."/>
            <person name="Bao Y."/>
            <person name="Leung R.K.K."/>
            <person name="Ng P.K.S."/>
            <person name="Zou J."/>
            <person name="Zhong X.J."/>
            <person name="Ran P.X."/>
            <person name="Zhong N.S."/>
            <person name="Liu Z.G."/>
            <person name="Tsui S.K.W."/>
        </authorList>
    </citation>
    <scope>NUCLEOTIDE SEQUENCE</scope>
    <source>
        <strain evidence="1">Derf</strain>
        <tissue evidence="1">Whole organism</tissue>
    </source>
</reference>
<reference evidence="1" key="2">
    <citation type="journal article" date="2022" name="Res Sq">
        <title>Comparative Genomics Reveals Insights into the Divergent Evolution of Astigmatic Mites and Household Pest Adaptations.</title>
        <authorList>
            <person name="Xiong Q."/>
            <person name="Wan A.T.-Y."/>
            <person name="Liu X.-Y."/>
            <person name="Fung C.S.-H."/>
            <person name="Xiao X."/>
            <person name="Malainual N."/>
            <person name="Hou J."/>
            <person name="Wang L."/>
            <person name="Wang M."/>
            <person name="Yang K."/>
            <person name="Cui Y."/>
            <person name="Leung E."/>
            <person name="Nong W."/>
            <person name="Shin S.-K."/>
            <person name="Au S."/>
            <person name="Jeong K.Y."/>
            <person name="Chew F.T."/>
            <person name="Hui J."/>
            <person name="Leung T.F."/>
            <person name="Tungtrongchitr A."/>
            <person name="Zhong N."/>
            <person name="Liu Z."/>
            <person name="Tsui S."/>
        </authorList>
    </citation>
    <scope>NUCLEOTIDE SEQUENCE</scope>
    <source>
        <strain evidence="1">Derf</strain>
        <tissue evidence="1">Whole organism</tissue>
    </source>
</reference>
<dbReference type="AlphaFoldDB" id="A0A922HTH6"/>
<proteinExistence type="predicted"/>
<accession>A0A922HTH6</accession>
<dbReference type="EMBL" id="ASGP02000004">
    <property type="protein sequence ID" value="KAH9510677.1"/>
    <property type="molecule type" value="Genomic_DNA"/>
</dbReference>
<evidence type="ECO:0000313" key="2">
    <source>
        <dbReference type="Proteomes" id="UP000790347"/>
    </source>
</evidence>
<gene>
    <name evidence="1" type="ORF">DERF_009187</name>
</gene>
<keyword evidence="2" id="KW-1185">Reference proteome</keyword>
<sequence>MRLGLQFVPENERKNFTINNELDTTDKTMFDRLKGKLRLEISLDDYSFMGKKGQKFLAGYLSCSNLPLKERVQRDQINVFLLVKRPITRIKDSMNMILKPFVREMQQLEKSGMKITKDDGEIVKVQITLSKIICDNLAQNEILGFSMAFAKSSFCRECLAKRENHSTSQGPIVKIMNLFLLSLIKSKENLNLSTKTIALRLGSFPLYNGKISAEFKNKFLNINVNGVQKFESFMRLPEIFFDEFEKICDSEIDIIQFYESTAGTV</sequence>
<dbReference type="Proteomes" id="UP000790347">
    <property type="component" value="Unassembled WGS sequence"/>
</dbReference>
<evidence type="ECO:0000313" key="1">
    <source>
        <dbReference type="EMBL" id="KAH9510677.1"/>
    </source>
</evidence>
<comment type="caution">
    <text evidence="1">The sequence shown here is derived from an EMBL/GenBank/DDBJ whole genome shotgun (WGS) entry which is preliminary data.</text>
</comment>
<organism evidence="1 2">
    <name type="scientific">Dermatophagoides farinae</name>
    <name type="common">American house dust mite</name>
    <dbReference type="NCBI Taxonomy" id="6954"/>
    <lineage>
        <taxon>Eukaryota</taxon>
        <taxon>Metazoa</taxon>
        <taxon>Ecdysozoa</taxon>
        <taxon>Arthropoda</taxon>
        <taxon>Chelicerata</taxon>
        <taxon>Arachnida</taxon>
        <taxon>Acari</taxon>
        <taxon>Acariformes</taxon>
        <taxon>Sarcoptiformes</taxon>
        <taxon>Astigmata</taxon>
        <taxon>Psoroptidia</taxon>
        <taxon>Analgoidea</taxon>
        <taxon>Pyroglyphidae</taxon>
        <taxon>Dermatophagoidinae</taxon>
        <taxon>Dermatophagoides</taxon>
    </lineage>
</organism>
<name>A0A922HTH6_DERFA</name>
<protein>
    <submittedName>
        <fullName evidence="1">Uncharacterized protein</fullName>
    </submittedName>
</protein>